<dbReference type="EMBL" id="FWWV01000006">
    <property type="protein sequence ID" value="SMB81454.1"/>
    <property type="molecule type" value="Genomic_DNA"/>
</dbReference>
<organism evidence="1 2">
    <name type="scientific">Pasteurella testudinis DSM 23072</name>
    <dbReference type="NCBI Taxonomy" id="1122938"/>
    <lineage>
        <taxon>Bacteria</taxon>
        <taxon>Pseudomonadati</taxon>
        <taxon>Pseudomonadota</taxon>
        <taxon>Gammaproteobacteria</taxon>
        <taxon>Pasteurellales</taxon>
        <taxon>Pasteurellaceae</taxon>
        <taxon>Pasteurella</taxon>
    </lineage>
</organism>
<sequence length="115" mass="12560">MTTDTTTLTNPADIDGTITDVLNELDAGVFTNKMTQALKQVALGVVTHNKQGKLTVEFVIKKADNDSDQVQISHKLKYDMPTKRGKLLEEDTTVTPMYVGRGGKLSVLPLTLRGN</sequence>
<accession>A0A1W1UL36</accession>
<dbReference type="AlphaFoldDB" id="A0A1W1UL36"/>
<dbReference type="RefSeq" id="WP_084256198.1">
    <property type="nucleotide sequence ID" value="NZ_FWWV01000006.1"/>
</dbReference>
<reference evidence="2" key="1">
    <citation type="submission" date="2017-04" db="EMBL/GenBank/DDBJ databases">
        <authorList>
            <person name="Varghese N."/>
            <person name="Submissions S."/>
        </authorList>
    </citation>
    <scope>NUCLEOTIDE SEQUENCE [LARGE SCALE GENOMIC DNA]</scope>
    <source>
        <strain evidence="2">DSM 23072</strain>
    </source>
</reference>
<gene>
    <name evidence="1" type="ORF">SAMN05660772_01857</name>
</gene>
<keyword evidence="2" id="KW-1185">Reference proteome</keyword>
<protein>
    <submittedName>
        <fullName evidence="1">Uncharacterized protein</fullName>
    </submittedName>
</protein>
<evidence type="ECO:0000313" key="1">
    <source>
        <dbReference type="EMBL" id="SMB81454.1"/>
    </source>
</evidence>
<dbReference type="Proteomes" id="UP000192408">
    <property type="component" value="Unassembled WGS sequence"/>
</dbReference>
<proteinExistence type="predicted"/>
<name>A0A1W1UL36_9PAST</name>
<evidence type="ECO:0000313" key="2">
    <source>
        <dbReference type="Proteomes" id="UP000192408"/>
    </source>
</evidence>
<dbReference type="STRING" id="1122938.SAMN05660772_01857"/>